<feature type="region of interest" description="Disordered" evidence="1">
    <location>
        <begin position="37"/>
        <end position="56"/>
    </location>
</feature>
<proteinExistence type="predicted"/>
<reference evidence="2 3" key="1">
    <citation type="journal article" date="2021" name="Elife">
        <title>Chloroplast acquisition without the gene transfer in kleptoplastic sea slugs, Plakobranchus ocellatus.</title>
        <authorList>
            <person name="Maeda T."/>
            <person name="Takahashi S."/>
            <person name="Yoshida T."/>
            <person name="Shimamura S."/>
            <person name="Takaki Y."/>
            <person name="Nagai Y."/>
            <person name="Toyoda A."/>
            <person name="Suzuki Y."/>
            <person name="Arimoto A."/>
            <person name="Ishii H."/>
            <person name="Satoh N."/>
            <person name="Nishiyama T."/>
            <person name="Hasebe M."/>
            <person name="Maruyama T."/>
            <person name="Minagawa J."/>
            <person name="Obokata J."/>
            <person name="Shigenobu S."/>
        </authorList>
    </citation>
    <scope>NUCLEOTIDE SEQUENCE [LARGE SCALE GENOMIC DNA]</scope>
</reference>
<keyword evidence="3" id="KW-1185">Reference proteome</keyword>
<accession>A0AAV4CIK1</accession>
<sequence>MPYYIPERTHQEGMVFNHLHNNQGALHAYVSGSRNESDGSSSCTVPTATSKDKAAKGCEEPAKLEHPTGISPIGSACSNLYYFNPYFFPPHGLPKRKPVDFSGVTIKGRRHQPRDRMFYFADQKILNDRAFGPWDSKFGAKYFYKGDRRL</sequence>
<evidence type="ECO:0000313" key="3">
    <source>
        <dbReference type="Proteomes" id="UP000735302"/>
    </source>
</evidence>
<comment type="caution">
    <text evidence="2">The sequence shown here is derived from an EMBL/GenBank/DDBJ whole genome shotgun (WGS) entry which is preliminary data.</text>
</comment>
<organism evidence="2 3">
    <name type="scientific">Plakobranchus ocellatus</name>
    <dbReference type="NCBI Taxonomy" id="259542"/>
    <lineage>
        <taxon>Eukaryota</taxon>
        <taxon>Metazoa</taxon>
        <taxon>Spiralia</taxon>
        <taxon>Lophotrochozoa</taxon>
        <taxon>Mollusca</taxon>
        <taxon>Gastropoda</taxon>
        <taxon>Heterobranchia</taxon>
        <taxon>Euthyneura</taxon>
        <taxon>Panpulmonata</taxon>
        <taxon>Sacoglossa</taxon>
        <taxon>Placobranchoidea</taxon>
        <taxon>Plakobranchidae</taxon>
        <taxon>Plakobranchus</taxon>
    </lineage>
</organism>
<name>A0AAV4CIK1_9GAST</name>
<dbReference type="AlphaFoldDB" id="A0AAV4CIK1"/>
<evidence type="ECO:0000313" key="2">
    <source>
        <dbReference type="EMBL" id="GFO31497.1"/>
    </source>
</evidence>
<gene>
    <name evidence="2" type="ORF">PoB_005800200</name>
</gene>
<protein>
    <submittedName>
        <fullName evidence="2">Uncharacterized protein</fullName>
    </submittedName>
</protein>
<dbReference type="Proteomes" id="UP000735302">
    <property type="component" value="Unassembled WGS sequence"/>
</dbReference>
<evidence type="ECO:0000256" key="1">
    <source>
        <dbReference type="SAM" id="MobiDB-lite"/>
    </source>
</evidence>
<dbReference type="EMBL" id="BLXT01006392">
    <property type="protein sequence ID" value="GFO31497.1"/>
    <property type="molecule type" value="Genomic_DNA"/>
</dbReference>